<keyword evidence="2" id="KW-1185">Reference proteome</keyword>
<dbReference type="KEGG" id="blr:BRLA_c028920"/>
<dbReference type="EMBL" id="CP007806">
    <property type="protein sequence ID" value="AIG27206.1"/>
    <property type="molecule type" value="Genomic_DNA"/>
</dbReference>
<organism evidence="1 2">
    <name type="scientific">Brevibacillus laterosporus LMG 15441</name>
    <dbReference type="NCBI Taxonomy" id="1042163"/>
    <lineage>
        <taxon>Bacteria</taxon>
        <taxon>Bacillati</taxon>
        <taxon>Bacillota</taxon>
        <taxon>Bacilli</taxon>
        <taxon>Bacillales</taxon>
        <taxon>Paenibacillaceae</taxon>
        <taxon>Brevibacillus</taxon>
    </lineage>
</organism>
<dbReference type="RefSeq" id="WP_003335925.1">
    <property type="nucleotide sequence ID" value="NZ_CP007806.1"/>
</dbReference>
<gene>
    <name evidence="1" type="ORF">BRLA_c028920</name>
</gene>
<dbReference type="STRING" id="1042163.BRLA_c028920"/>
<dbReference type="Proteomes" id="UP000005850">
    <property type="component" value="Chromosome"/>
</dbReference>
<dbReference type="HOGENOM" id="CLU_085634_0_0_9"/>
<evidence type="ECO:0000313" key="2">
    <source>
        <dbReference type="Proteomes" id="UP000005850"/>
    </source>
</evidence>
<sequence>MSYNHDQEQKHNLKGRESIQKRVKELLEKELPEGWRCLLDGEHIKLQAVIKEEIHERSISLQALYKQVEAQPDNRRELLYRYVQHIMAAVKGATDTSKLEGNEQNVYPVLRHSSFFDHPRAKSLITHPHTAETTIAYALDREDGYILLDEKMLQQAGWTQEKLHDLAMDNLEASPYTMKSDQVGEHVLYFLNAQDGYAASRILLPGILHEFEGKKKGKLLGTAIPHQDVMIIGDLANDKGAQLLAQVTHHFASKGDVPICPLPFIYQQGELETYLVVSPNQKG</sequence>
<reference evidence="1 2" key="1">
    <citation type="journal article" date="2011" name="J. Bacteriol.">
        <title>Genome sequence of Brevibacillus laterosporus LMG 15441, a pathogen of invertebrates.</title>
        <authorList>
            <person name="Djukic M."/>
            <person name="Poehlein A."/>
            <person name="Thurmer A."/>
            <person name="Daniel R."/>
        </authorList>
    </citation>
    <scope>NUCLEOTIDE SEQUENCE [LARGE SCALE GENOMIC DNA]</scope>
    <source>
        <strain evidence="1 2">LMG 15441</strain>
    </source>
</reference>
<name>A0A075R6Z2_BRELA</name>
<dbReference type="InterPro" id="IPR010838">
    <property type="entry name" value="DUF1444"/>
</dbReference>
<evidence type="ECO:0000313" key="1">
    <source>
        <dbReference type="EMBL" id="AIG27206.1"/>
    </source>
</evidence>
<dbReference type="eggNOG" id="COG4848">
    <property type="taxonomic scope" value="Bacteria"/>
</dbReference>
<dbReference type="Pfam" id="PF07285">
    <property type="entry name" value="DUF1444"/>
    <property type="match status" value="1"/>
</dbReference>
<dbReference type="NCBIfam" id="NF010189">
    <property type="entry name" value="PRK13668.1"/>
    <property type="match status" value="1"/>
</dbReference>
<protein>
    <recommendedName>
        <fullName evidence="3">DUF1444 family protein</fullName>
    </recommendedName>
</protein>
<accession>A0A075R6Z2</accession>
<proteinExistence type="predicted"/>
<evidence type="ECO:0008006" key="3">
    <source>
        <dbReference type="Google" id="ProtNLM"/>
    </source>
</evidence>
<dbReference type="AlphaFoldDB" id="A0A075R6Z2"/>